<accession>A0A9X1IFC1</accession>
<reference evidence="1" key="1">
    <citation type="submission" date="2021-10" db="EMBL/GenBank/DDBJ databases">
        <title>Roseicella aerolatum sp. nov., isolated from aerosols of e-waste dismantling site.</title>
        <authorList>
            <person name="Qin T."/>
        </authorList>
    </citation>
    <scope>NUCLEOTIDE SEQUENCE</scope>
    <source>
        <strain evidence="1">GB24</strain>
    </source>
</reference>
<sequence length="97" mass="10178">MHALVDVRTREILDVGRGVIDIGPHVWLGRRSSILAGAQIGAGSIVGLGSVVTKGTIPPNSLAVGAPARVIREGITWSRAETHVDADATRYLDGGLW</sequence>
<name>A0A9X1IFC1_9PROT</name>
<evidence type="ECO:0000313" key="2">
    <source>
        <dbReference type="Proteomes" id="UP001139311"/>
    </source>
</evidence>
<organism evidence="1 2">
    <name type="scientific">Roseicella aerolata</name>
    <dbReference type="NCBI Taxonomy" id="2883479"/>
    <lineage>
        <taxon>Bacteria</taxon>
        <taxon>Pseudomonadati</taxon>
        <taxon>Pseudomonadota</taxon>
        <taxon>Alphaproteobacteria</taxon>
        <taxon>Acetobacterales</taxon>
        <taxon>Roseomonadaceae</taxon>
        <taxon>Roseicella</taxon>
    </lineage>
</organism>
<dbReference type="InterPro" id="IPR051159">
    <property type="entry name" value="Hexapeptide_acetyltransf"/>
</dbReference>
<dbReference type="AlphaFoldDB" id="A0A9X1IFC1"/>
<dbReference type="PANTHER" id="PTHR23416">
    <property type="entry name" value="SIALIC ACID SYNTHASE-RELATED"/>
    <property type="match status" value="1"/>
</dbReference>
<proteinExistence type="predicted"/>
<evidence type="ECO:0008006" key="3">
    <source>
        <dbReference type="Google" id="ProtNLM"/>
    </source>
</evidence>
<comment type="caution">
    <text evidence="1">The sequence shown here is derived from an EMBL/GenBank/DDBJ whole genome shotgun (WGS) entry which is preliminary data.</text>
</comment>
<dbReference type="SUPFAM" id="SSF51161">
    <property type="entry name" value="Trimeric LpxA-like enzymes"/>
    <property type="match status" value="1"/>
</dbReference>
<dbReference type="InterPro" id="IPR011004">
    <property type="entry name" value="Trimer_LpxA-like_sf"/>
</dbReference>
<evidence type="ECO:0000313" key="1">
    <source>
        <dbReference type="EMBL" id="MCB4822050.1"/>
    </source>
</evidence>
<dbReference type="Proteomes" id="UP001139311">
    <property type="component" value="Unassembled WGS sequence"/>
</dbReference>
<dbReference type="PANTHER" id="PTHR23416:SF78">
    <property type="entry name" value="LIPOPOLYSACCHARIDE BIOSYNTHESIS O-ACETYL TRANSFERASE WBBJ-RELATED"/>
    <property type="match status" value="1"/>
</dbReference>
<protein>
    <recommendedName>
        <fullName evidence="3">Transferase family hexapeptide repeat protein</fullName>
    </recommendedName>
</protein>
<dbReference type="Gene3D" id="2.160.10.10">
    <property type="entry name" value="Hexapeptide repeat proteins"/>
    <property type="match status" value="1"/>
</dbReference>
<dbReference type="EMBL" id="JAJAQI010000012">
    <property type="protein sequence ID" value="MCB4822050.1"/>
    <property type="molecule type" value="Genomic_DNA"/>
</dbReference>
<gene>
    <name evidence="1" type="ORF">LHA35_09930</name>
</gene>
<keyword evidence="2" id="KW-1185">Reference proteome</keyword>